<evidence type="ECO:0000313" key="3">
    <source>
        <dbReference type="Proteomes" id="UP000275267"/>
    </source>
</evidence>
<comment type="caution">
    <text evidence="2">The sequence shown here is derived from an EMBL/GenBank/DDBJ whole genome shotgun (WGS) entry which is preliminary data.</text>
</comment>
<dbReference type="Proteomes" id="UP000275267">
    <property type="component" value="Unassembled WGS sequence"/>
</dbReference>
<feature type="compositionally biased region" description="Pro residues" evidence="1">
    <location>
        <begin position="221"/>
        <end position="237"/>
    </location>
</feature>
<feature type="compositionally biased region" description="Basic residues" evidence="1">
    <location>
        <begin position="206"/>
        <end position="220"/>
    </location>
</feature>
<feature type="region of interest" description="Disordered" evidence="1">
    <location>
        <begin position="135"/>
        <end position="247"/>
    </location>
</feature>
<gene>
    <name evidence="2" type="ORF">C2845_PM09G19090</name>
</gene>
<sequence length="247" mass="26582">MMLRGSKLRAKIGQIIGGEWDPAAELTDRSHQEKGRTRLLKLEAFAGTNQTKPNFVSQISFKAATRCRNRRRRRLGAALTPHATEELRAKEQKAKEEQTLGKIGPASPLCSACGWLNWRAYTASAPPARGAAREASGLALARKDGRASPAMMTTTPGASRSSGTSTPRTDAAFSSPPAAPRREEDRRRAQMSTSSATTMRPIMSAKPRKRYGVGVRHRLGRPPPPAISSAATPPPPLSGLITLPLSL</sequence>
<name>A0A3L6RZC0_PANMI</name>
<protein>
    <submittedName>
        <fullName evidence="2">Uncharacterized protein</fullName>
    </submittedName>
</protein>
<accession>A0A3L6RZC0</accession>
<evidence type="ECO:0000313" key="2">
    <source>
        <dbReference type="EMBL" id="RLN11522.1"/>
    </source>
</evidence>
<evidence type="ECO:0000256" key="1">
    <source>
        <dbReference type="SAM" id="MobiDB-lite"/>
    </source>
</evidence>
<keyword evidence="3" id="KW-1185">Reference proteome</keyword>
<feature type="compositionally biased region" description="Polar residues" evidence="1">
    <location>
        <begin position="151"/>
        <end position="168"/>
    </location>
</feature>
<proteinExistence type="predicted"/>
<organism evidence="2 3">
    <name type="scientific">Panicum miliaceum</name>
    <name type="common">Proso millet</name>
    <name type="synonym">Broomcorn millet</name>
    <dbReference type="NCBI Taxonomy" id="4540"/>
    <lineage>
        <taxon>Eukaryota</taxon>
        <taxon>Viridiplantae</taxon>
        <taxon>Streptophyta</taxon>
        <taxon>Embryophyta</taxon>
        <taxon>Tracheophyta</taxon>
        <taxon>Spermatophyta</taxon>
        <taxon>Magnoliopsida</taxon>
        <taxon>Liliopsida</taxon>
        <taxon>Poales</taxon>
        <taxon>Poaceae</taxon>
        <taxon>PACMAD clade</taxon>
        <taxon>Panicoideae</taxon>
        <taxon>Panicodae</taxon>
        <taxon>Paniceae</taxon>
        <taxon>Panicinae</taxon>
        <taxon>Panicum</taxon>
        <taxon>Panicum sect. Panicum</taxon>
    </lineage>
</organism>
<reference evidence="3" key="1">
    <citation type="journal article" date="2019" name="Nat. Commun.">
        <title>The genome of broomcorn millet.</title>
        <authorList>
            <person name="Zou C."/>
            <person name="Miki D."/>
            <person name="Li D."/>
            <person name="Tang Q."/>
            <person name="Xiao L."/>
            <person name="Rajput S."/>
            <person name="Deng P."/>
            <person name="Jia W."/>
            <person name="Huang R."/>
            <person name="Zhang M."/>
            <person name="Sun Y."/>
            <person name="Hu J."/>
            <person name="Fu X."/>
            <person name="Schnable P.S."/>
            <person name="Li F."/>
            <person name="Zhang H."/>
            <person name="Feng B."/>
            <person name="Zhu X."/>
            <person name="Liu R."/>
            <person name="Schnable J.C."/>
            <person name="Zhu J.-K."/>
            <person name="Zhang H."/>
        </authorList>
    </citation>
    <scope>NUCLEOTIDE SEQUENCE [LARGE SCALE GENOMIC DNA]</scope>
</reference>
<dbReference type="AlphaFoldDB" id="A0A3L6RZC0"/>
<dbReference type="EMBL" id="PQIB02000006">
    <property type="protein sequence ID" value="RLN11522.1"/>
    <property type="molecule type" value="Genomic_DNA"/>
</dbReference>